<dbReference type="InterPro" id="IPR037293">
    <property type="entry name" value="Gal_Oxidase_central_sf"/>
</dbReference>
<dbReference type="InterPro" id="IPR014756">
    <property type="entry name" value="Ig_E-set"/>
</dbReference>
<dbReference type="Proteomes" id="UP000053328">
    <property type="component" value="Unassembled WGS sequence"/>
</dbReference>
<dbReference type="PANTHER" id="PTHR32208:SF21">
    <property type="entry name" value="LOW QUALITY PROTEIN: ALDEHYDE OXIDASE GLOX-LIKE"/>
    <property type="match status" value="1"/>
</dbReference>
<dbReference type="HOGENOM" id="CLU_009630_0_1_1"/>
<evidence type="ECO:0000259" key="3">
    <source>
        <dbReference type="Pfam" id="PF09118"/>
    </source>
</evidence>
<dbReference type="SUPFAM" id="SSF81296">
    <property type="entry name" value="E set domains"/>
    <property type="match status" value="1"/>
</dbReference>
<reference evidence="4 5" key="1">
    <citation type="submission" date="2015-01" db="EMBL/GenBank/DDBJ databases">
        <title>The Genome Sequence of Exophiala spinifera CBS89968.</title>
        <authorList>
            <consortium name="The Broad Institute Genomics Platform"/>
            <person name="Cuomo C."/>
            <person name="de Hoog S."/>
            <person name="Gorbushina A."/>
            <person name="Stielow B."/>
            <person name="Teixiera M."/>
            <person name="Abouelleil A."/>
            <person name="Chapman S.B."/>
            <person name="Priest M."/>
            <person name="Young S.K."/>
            <person name="Wortman J."/>
            <person name="Nusbaum C."/>
            <person name="Birren B."/>
        </authorList>
    </citation>
    <scope>NUCLEOTIDE SEQUENCE [LARGE SCALE GENOMIC DNA]</scope>
    <source>
        <strain evidence="4 5">CBS 89968</strain>
    </source>
</reference>
<dbReference type="STRING" id="91928.A0A0D2BCJ7"/>
<dbReference type="InterPro" id="IPR011043">
    <property type="entry name" value="Gal_Oxase/kelch_b-propeller"/>
</dbReference>
<dbReference type="SUPFAM" id="SSF50965">
    <property type="entry name" value="Galactose oxidase, central domain"/>
    <property type="match status" value="1"/>
</dbReference>
<dbReference type="Pfam" id="PF07250">
    <property type="entry name" value="Glyoxal_oxid_N"/>
    <property type="match status" value="1"/>
</dbReference>
<dbReference type="AlphaFoldDB" id="A0A0D2BCJ7"/>
<evidence type="ECO:0000313" key="5">
    <source>
        <dbReference type="Proteomes" id="UP000053328"/>
    </source>
</evidence>
<dbReference type="VEuPathDB" id="FungiDB:PV08_06401"/>
<dbReference type="Gene3D" id="2.130.10.80">
    <property type="entry name" value="Galactose oxidase/kelch, beta-propeller"/>
    <property type="match status" value="1"/>
</dbReference>
<dbReference type="RefSeq" id="XP_016236566.1">
    <property type="nucleotide sequence ID" value="XM_016380739.1"/>
</dbReference>
<evidence type="ECO:0008006" key="6">
    <source>
        <dbReference type="Google" id="ProtNLM"/>
    </source>
</evidence>
<dbReference type="InterPro" id="IPR009880">
    <property type="entry name" value="Glyoxal_oxidase_N"/>
</dbReference>
<feature type="domain" description="Glyoxal oxidase N-terminal" evidence="2">
    <location>
        <begin position="1"/>
        <end position="215"/>
    </location>
</feature>
<keyword evidence="1" id="KW-0732">Signal</keyword>
<proteinExistence type="predicted"/>
<protein>
    <recommendedName>
        <fullName evidence="6">Galactose oxidase-like Early set domain-containing protein</fullName>
    </recommendedName>
</protein>
<organism evidence="4 5">
    <name type="scientific">Exophiala spinifera</name>
    <dbReference type="NCBI Taxonomy" id="91928"/>
    <lineage>
        <taxon>Eukaryota</taxon>
        <taxon>Fungi</taxon>
        <taxon>Dikarya</taxon>
        <taxon>Ascomycota</taxon>
        <taxon>Pezizomycotina</taxon>
        <taxon>Eurotiomycetes</taxon>
        <taxon>Chaetothyriomycetidae</taxon>
        <taxon>Chaetothyriales</taxon>
        <taxon>Herpotrichiellaceae</taxon>
        <taxon>Exophiala</taxon>
    </lineage>
</organism>
<name>A0A0D2BCJ7_9EURO</name>
<gene>
    <name evidence="4" type="ORF">PV08_06401</name>
</gene>
<feature type="domain" description="Galactose oxidase-like Early set" evidence="3">
    <location>
        <begin position="224"/>
        <end position="324"/>
    </location>
</feature>
<dbReference type="InterPro" id="IPR015202">
    <property type="entry name" value="GO-like_E_set"/>
</dbReference>
<evidence type="ECO:0000313" key="4">
    <source>
        <dbReference type="EMBL" id="KIW16350.1"/>
    </source>
</evidence>
<dbReference type="PANTHER" id="PTHR32208">
    <property type="entry name" value="SECRETED PROTEIN-RELATED"/>
    <property type="match status" value="1"/>
</dbReference>
<dbReference type="EMBL" id="KN847495">
    <property type="protein sequence ID" value="KIW16350.1"/>
    <property type="molecule type" value="Genomic_DNA"/>
</dbReference>
<sequence>MYPFLHLLPDGSLFIFADRSSETFDVTSSRTIETMPELPGLHRTYPNTGGSVMLPLHRSNNYEPEIMICGGGQAQAVDSLCDATCGRLRPLSSKPKWQMTSMPEPRGMVEAVLLLDGTVLWLNGYQQGAQGFGLATEPALEALIYDPEASKWSVHGKSRIPRLYHSVALLMLDGTVLVASSNPNEMPVTIDQVDGNDQQKAFPTEFRIESYTPVYLKGNNASRRPTDVKLLDRTFAANSSCEIEFSSVEDVESLDIVLYSGGFVTHSLHMGQVMVYLEHSSWETSNAGRTKVQAYMPDGVKIAPGPYVVYIVANGVPGIGQFVTFKL</sequence>
<dbReference type="Gene3D" id="2.60.40.10">
    <property type="entry name" value="Immunoglobulins"/>
    <property type="match status" value="1"/>
</dbReference>
<evidence type="ECO:0000259" key="2">
    <source>
        <dbReference type="Pfam" id="PF07250"/>
    </source>
</evidence>
<dbReference type="InterPro" id="IPR013783">
    <property type="entry name" value="Ig-like_fold"/>
</dbReference>
<accession>A0A0D2BCJ7</accession>
<keyword evidence="5" id="KW-1185">Reference proteome</keyword>
<evidence type="ECO:0000256" key="1">
    <source>
        <dbReference type="ARBA" id="ARBA00022729"/>
    </source>
</evidence>
<dbReference type="GeneID" id="27333484"/>
<dbReference type="Pfam" id="PF09118">
    <property type="entry name" value="GO-like_E_set"/>
    <property type="match status" value="1"/>
</dbReference>
<dbReference type="OrthoDB" id="2019572at2759"/>